<sequence length="266" mass="31084">MDVENELKVYYRELFPLQLLYETLEINGRREVSFFTSTGSYMRYLTFDSAELFREKLELVNPRKIDLGPVYDIKPSKSNGAVPVAREIVFDIDLTDYPRECCKDKKICNLCYEKIKCAINILDYSLRTEFGFTSYGFVFSGRRGVHCWVLEMKELPTHVRNDIFKFFQNVVDKNLFVQEYNNIMGRYGDADLVKNFFPRIDKQVTVSMNHLIKMPFSVHPDTFNISVPLDPNSITELEDIPTLSQAVASPAVLEPYYEVLKTWKRQ</sequence>
<dbReference type="OMA" id="GRGVHCW"/>
<keyword evidence="3" id="KW-1185">Reference proteome</keyword>
<dbReference type="GeneID" id="19882759"/>
<reference evidence="3" key="1">
    <citation type="submission" date="2011-05" db="EMBL/GenBank/DDBJ databases">
        <title>The genome sequence of Vittaforma corneae strain ATCC 50505.</title>
        <authorList>
            <consortium name="The Broad Institute Genome Sequencing Platform"/>
            <person name="Cuomo C."/>
            <person name="Didier E."/>
            <person name="Bowers L."/>
            <person name="Young S.K."/>
            <person name="Zeng Q."/>
            <person name="Gargeya S."/>
            <person name="Fitzgerald M."/>
            <person name="Haas B."/>
            <person name="Abouelleil A."/>
            <person name="Alvarado L."/>
            <person name="Arachchi H.M."/>
            <person name="Berlin A."/>
            <person name="Chapman S.B."/>
            <person name="Gearin G."/>
            <person name="Goldberg J."/>
            <person name="Griggs A."/>
            <person name="Gujja S."/>
            <person name="Hansen M."/>
            <person name="Heiman D."/>
            <person name="Howarth C."/>
            <person name="Larimer J."/>
            <person name="Lui A."/>
            <person name="MacDonald P.J.P."/>
            <person name="McCowen C."/>
            <person name="Montmayeur A."/>
            <person name="Murphy C."/>
            <person name="Neiman D."/>
            <person name="Pearson M."/>
            <person name="Priest M."/>
            <person name="Roberts A."/>
            <person name="Saif S."/>
            <person name="Shea T."/>
            <person name="Sisk P."/>
            <person name="Stolte C."/>
            <person name="Sykes S."/>
            <person name="Wortman J."/>
            <person name="Nusbaum C."/>
            <person name="Birren B."/>
        </authorList>
    </citation>
    <scope>NUCLEOTIDE SEQUENCE [LARGE SCALE GENOMIC DNA]</scope>
    <source>
        <strain evidence="3">ATCC 50505</strain>
    </source>
</reference>
<dbReference type="Gene3D" id="3.90.920.10">
    <property type="entry name" value="DNA primase, PRIM domain"/>
    <property type="match status" value="2"/>
</dbReference>
<evidence type="ECO:0000256" key="1">
    <source>
        <dbReference type="ARBA" id="ARBA00009762"/>
    </source>
</evidence>
<dbReference type="FunCoup" id="L2GJU7">
    <property type="interactions" value="41"/>
</dbReference>
<dbReference type="Pfam" id="PF01896">
    <property type="entry name" value="DNA_primase_S"/>
    <property type="match status" value="1"/>
</dbReference>
<proteinExistence type="inferred from homology"/>
<protein>
    <submittedName>
        <fullName evidence="2">Uncharacterized protein</fullName>
    </submittedName>
</protein>
<accession>L2GJU7</accession>
<comment type="similarity">
    <text evidence="1">Belongs to the eukaryotic-type primase small subunit family.</text>
</comment>
<gene>
    <name evidence="2" type="ORF">VICG_02049</name>
</gene>
<dbReference type="STRING" id="993615.L2GJU7"/>
<dbReference type="GO" id="GO:0003899">
    <property type="term" value="F:DNA-directed RNA polymerase activity"/>
    <property type="evidence" value="ECO:0007669"/>
    <property type="project" value="InterPro"/>
</dbReference>
<evidence type="ECO:0000313" key="3">
    <source>
        <dbReference type="Proteomes" id="UP000011082"/>
    </source>
</evidence>
<dbReference type="VEuPathDB" id="MicrosporidiaDB:VICG_02049"/>
<dbReference type="InterPro" id="IPR002755">
    <property type="entry name" value="DNA_primase_S"/>
</dbReference>
<dbReference type="PANTHER" id="PTHR10536">
    <property type="entry name" value="DNA PRIMASE SMALL SUBUNIT"/>
    <property type="match status" value="1"/>
</dbReference>
<dbReference type="Proteomes" id="UP000011082">
    <property type="component" value="Unassembled WGS sequence"/>
</dbReference>
<dbReference type="RefSeq" id="XP_007605494.1">
    <property type="nucleotide sequence ID" value="XM_007605432.1"/>
</dbReference>
<dbReference type="GO" id="GO:0006269">
    <property type="term" value="P:DNA replication, synthesis of primer"/>
    <property type="evidence" value="ECO:0007669"/>
    <property type="project" value="InterPro"/>
</dbReference>
<name>L2GJU7_VITCO</name>
<dbReference type="OrthoDB" id="19606at2759"/>
<evidence type="ECO:0000313" key="2">
    <source>
        <dbReference type="EMBL" id="ELA40909.1"/>
    </source>
</evidence>
<dbReference type="AlphaFoldDB" id="L2GJU7"/>
<dbReference type="EMBL" id="JH370155">
    <property type="protein sequence ID" value="ELA40909.1"/>
    <property type="molecule type" value="Genomic_DNA"/>
</dbReference>
<dbReference type="SUPFAM" id="SSF56747">
    <property type="entry name" value="Prim-pol domain"/>
    <property type="match status" value="1"/>
</dbReference>
<organism evidence="2 3">
    <name type="scientific">Vittaforma corneae (strain ATCC 50505)</name>
    <name type="common">Microsporidian parasite</name>
    <name type="synonym">Nosema corneum</name>
    <dbReference type="NCBI Taxonomy" id="993615"/>
    <lineage>
        <taxon>Eukaryota</taxon>
        <taxon>Fungi</taxon>
        <taxon>Fungi incertae sedis</taxon>
        <taxon>Microsporidia</taxon>
        <taxon>Nosematidae</taxon>
        <taxon>Vittaforma</taxon>
    </lineage>
</organism>
<dbReference type="HOGENOM" id="CLU_028288_3_2_1"/>
<dbReference type="InParanoid" id="L2GJU7"/>